<reference evidence="3" key="1">
    <citation type="submission" date="2017-01" db="EMBL/GenBank/DDBJ databases">
        <authorList>
            <person name="Varghese N."/>
            <person name="Submissions S."/>
        </authorList>
    </citation>
    <scope>NUCLEOTIDE SEQUENCE [LARGE SCALE GENOMIC DNA]</scope>
    <source>
        <strain evidence="3">UM1</strain>
    </source>
</reference>
<organism evidence="2 3">
    <name type="scientific">Solilutibacter tolerans</name>
    <dbReference type="NCBI Taxonomy" id="1604334"/>
    <lineage>
        <taxon>Bacteria</taxon>
        <taxon>Pseudomonadati</taxon>
        <taxon>Pseudomonadota</taxon>
        <taxon>Gammaproteobacteria</taxon>
        <taxon>Lysobacterales</taxon>
        <taxon>Lysobacteraceae</taxon>
        <taxon>Solilutibacter</taxon>
    </lineage>
</organism>
<sequence>MQEQWRGVTRGMMSACVILLAAWGVMGDVAAAELRKCKLPSGQPVYVSDACPAGSHEVWQRVVTADPRHDLALKQRQDDISQWQQASRRETASRLRPLALRGSGGRSSSDSSMAVRCERARERRDRIRDKEWMRMTYDRMIQLDDAVSEACR</sequence>
<accession>A0A1N6QDW3</accession>
<keyword evidence="3" id="KW-1185">Reference proteome</keyword>
<proteinExistence type="predicted"/>
<protein>
    <recommendedName>
        <fullName evidence="4">DUF4124 domain-containing protein</fullName>
    </recommendedName>
</protein>
<evidence type="ECO:0000313" key="2">
    <source>
        <dbReference type="EMBL" id="SIQ14787.1"/>
    </source>
</evidence>
<dbReference type="RefSeq" id="WP_165688543.1">
    <property type="nucleotide sequence ID" value="NZ_FTLW01000002.1"/>
</dbReference>
<dbReference type="STRING" id="1604334.SAMN05421546_0674"/>
<dbReference type="EMBL" id="FTLW01000002">
    <property type="protein sequence ID" value="SIQ14787.1"/>
    <property type="molecule type" value="Genomic_DNA"/>
</dbReference>
<dbReference type="AlphaFoldDB" id="A0A1N6QDW3"/>
<gene>
    <name evidence="2" type="ORF">SAMN05421546_0674</name>
</gene>
<feature type="compositionally biased region" description="Low complexity" evidence="1">
    <location>
        <begin position="94"/>
        <end position="115"/>
    </location>
</feature>
<feature type="region of interest" description="Disordered" evidence="1">
    <location>
        <begin position="77"/>
        <end position="118"/>
    </location>
</feature>
<dbReference type="Proteomes" id="UP000241788">
    <property type="component" value="Unassembled WGS sequence"/>
</dbReference>
<evidence type="ECO:0000256" key="1">
    <source>
        <dbReference type="SAM" id="MobiDB-lite"/>
    </source>
</evidence>
<evidence type="ECO:0000313" key="3">
    <source>
        <dbReference type="Proteomes" id="UP000241788"/>
    </source>
</evidence>
<evidence type="ECO:0008006" key="4">
    <source>
        <dbReference type="Google" id="ProtNLM"/>
    </source>
</evidence>
<name>A0A1N6QDW3_9GAMM</name>